<name>A0A197JRT0_9FUNG</name>
<dbReference type="AlphaFoldDB" id="A0A197JRT0"/>
<evidence type="ECO:0000313" key="2">
    <source>
        <dbReference type="Proteomes" id="UP000078512"/>
    </source>
</evidence>
<sequence>MVAPTLAFLSQSLSLSTLDPSLMSLCTSPILMGNHATFPSVLQVQGSTFCLQQQPGFSLHLFSCYLFVVRPFVHPASHAISSISLFFHNHTDTHLTHSHPFTIICISL</sequence>
<proteinExistence type="predicted"/>
<organism evidence="1 2">
    <name type="scientific">Linnemannia elongata AG-77</name>
    <dbReference type="NCBI Taxonomy" id="1314771"/>
    <lineage>
        <taxon>Eukaryota</taxon>
        <taxon>Fungi</taxon>
        <taxon>Fungi incertae sedis</taxon>
        <taxon>Mucoromycota</taxon>
        <taxon>Mortierellomycotina</taxon>
        <taxon>Mortierellomycetes</taxon>
        <taxon>Mortierellales</taxon>
        <taxon>Mortierellaceae</taxon>
        <taxon>Linnemannia</taxon>
    </lineage>
</organism>
<dbReference type="EMBL" id="KV442061">
    <property type="protein sequence ID" value="OAQ27029.1"/>
    <property type="molecule type" value="Genomic_DNA"/>
</dbReference>
<evidence type="ECO:0000313" key="1">
    <source>
        <dbReference type="EMBL" id="OAQ27029.1"/>
    </source>
</evidence>
<dbReference type="Proteomes" id="UP000078512">
    <property type="component" value="Unassembled WGS sequence"/>
</dbReference>
<reference evidence="1 2" key="1">
    <citation type="submission" date="2016-05" db="EMBL/GenBank/DDBJ databases">
        <title>Genome sequencing reveals origins of a unique bacterial endosymbiosis in the earliest lineages of terrestrial Fungi.</title>
        <authorList>
            <consortium name="DOE Joint Genome Institute"/>
            <person name="Uehling J."/>
            <person name="Gryganskyi A."/>
            <person name="Hameed K."/>
            <person name="Tschaplinski T."/>
            <person name="Misztal P."/>
            <person name="Wu S."/>
            <person name="Desiro A."/>
            <person name="Vande Pol N."/>
            <person name="Du Z.-Y."/>
            <person name="Zienkiewicz A."/>
            <person name="Zienkiewicz K."/>
            <person name="Morin E."/>
            <person name="Tisserant E."/>
            <person name="Splivallo R."/>
            <person name="Hainaut M."/>
            <person name="Henrissat B."/>
            <person name="Ohm R."/>
            <person name="Kuo A."/>
            <person name="Yan J."/>
            <person name="Lipzen A."/>
            <person name="Nolan M."/>
            <person name="Labutti K."/>
            <person name="Barry K."/>
            <person name="Goldstein A."/>
            <person name="Labbe J."/>
            <person name="Schadt C."/>
            <person name="Tuskan G."/>
            <person name="Grigoriev I."/>
            <person name="Martin F."/>
            <person name="Vilgalys R."/>
            <person name="Bonito G."/>
        </authorList>
    </citation>
    <scope>NUCLEOTIDE SEQUENCE [LARGE SCALE GENOMIC DNA]</scope>
    <source>
        <strain evidence="1 2">AG-77</strain>
    </source>
</reference>
<protein>
    <submittedName>
        <fullName evidence="1">Uncharacterized protein</fullName>
    </submittedName>
</protein>
<accession>A0A197JRT0</accession>
<keyword evidence="2" id="KW-1185">Reference proteome</keyword>
<gene>
    <name evidence="1" type="ORF">K457DRAFT_668708</name>
</gene>